<evidence type="ECO:0000313" key="1">
    <source>
        <dbReference type="EMBL" id="GMT35288.1"/>
    </source>
</evidence>
<accession>A0AAV5WX54</accession>
<comment type="caution">
    <text evidence="1">The sequence shown here is derived from an EMBL/GenBank/DDBJ whole genome shotgun (WGS) entry which is preliminary data.</text>
</comment>
<feature type="non-terminal residue" evidence="1">
    <location>
        <position position="105"/>
    </location>
</feature>
<reference evidence="1" key="1">
    <citation type="submission" date="2023-10" db="EMBL/GenBank/DDBJ databases">
        <title>Genome assembly of Pristionchus species.</title>
        <authorList>
            <person name="Yoshida K."/>
            <person name="Sommer R.J."/>
        </authorList>
    </citation>
    <scope>NUCLEOTIDE SEQUENCE</scope>
    <source>
        <strain evidence="1">RS5133</strain>
    </source>
</reference>
<keyword evidence="2" id="KW-1185">Reference proteome</keyword>
<dbReference type="EMBL" id="BTSY01000007">
    <property type="protein sequence ID" value="GMT35288.1"/>
    <property type="molecule type" value="Genomic_DNA"/>
</dbReference>
<organism evidence="1 2">
    <name type="scientific">Pristionchus fissidentatus</name>
    <dbReference type="NCBI Taxonomy" id="1538716"/>
    <lineage>
        <taxon>Eukaryota</taxon>
        <taxon>Metazoa</taxon>
        <taxon>Ecdysozoa</taxon>
        <taxon>Nematoda</taxon>
        <taxon>Chromadorea</taxon>
        <taxon>Rhabditida</taxon>
        <taxon>Rhabditina</taxon>
        <taxon>Diplogasteromorpha</taxon>
        <taxon>Diplogasteroidea</taxon>
        <taxon>Neodiplogasteridae</taxon>
        <taxon>Pristionchus</taxon>
    </lineage>
</organism>
<dbReference type="AlphaFoldDB" id="A0AAV5WX54"/>
<name>A0AAV5WX54_9BILA</name>
<gene>
    <name evidence="1" type="ORF">PFISCL1PPCAC_26585</name>
</gene>
<feature type="non-terminal residue" evidence="1">
    <location>
        <position position="1"/>
    </location>
</feature>
<protein>
    <submittedName>
        <fullName evidence="1">Uncharacterized protein</fullName>
    </submittedName>
</protein>
<dbReference type="Proteomes" id="UP001432322">
    <property type="component" value="Unassembled WGS sequence"/>
</dbReference>
<evidence type="ECO:0000313" key="2">
    <source>
        <dbReference type="Proteomes" id="UP001432322"/>
    </source>
</evidence>
<sequence length="105" mass="11781">IVVVVCEHCDSHAEFSRSLCRFGRFRRSIDDSLLPDSHIVHAPIRNIHSDQLFSSSRALQSIKAQCESGIAGGHMESRFVLLGDVDHRLIRSEHESVADFDLVLV</sequence>
<proteinExistence type="predicted"/>